<evidence type="ECO:0000259" key="3">
    <source>
        <dbReference type="Pfam" id="PF15615"/>
    </source>
</evidence>
<dbReference type="InterPro" id="IPR028932">
    <property type="entry name" value="TerB-C"/>
</dbReference>
<dbReference type="InterPro" id="IPR025266">
    <property type="entry name" value="TerB_N"/>
</dbReference>
<comment type="caution">
    <text evidence="4">The sequence shown here is derived from an EMBL/GenBank/DDBJ whole genome shotgun (WGS) entry which is preliminary data.</text>
</comment>
<keyword evidence="5" id="KW-1185">Reference proteome</keyword>
<dbReference type="Proteomes" id="UP000004625">
    <property type="component" value="Unassembled WGS sequence"/>
</dbReference>
<evidence type="ECO:0000256" key="1">
    <source>
        <dbReference type="SAM" id="MobiDB-lite"/>
    </source>
</evidence>
<dbReference type="EMBL" id="AGEY01000150">
    <property type="protein sequence ID" value="EHL97129.1"/>
    <property type="molecule type" value="Genomic_DNA"/>
</dbReference>
<name>G9ZQR6_9LACO</name>
<dbReference type="HOGENOM" id="CLU_025050_0_0_9"/>
<protein>
    <recommendedName>
        <fullName evidence="6">TerB-C domain-containing protein</fullName>
    </recommendedName>
</protein>
<dbReference type="Pfam" id="PF15615">
    <property type="entry name" value="TerB_C"/>
    <property type="match status" value="1"/>
</dbReference>
<reference evidence="4 5" key="1">
    <citation type="submission" date="2011-09" db="EMBL/GenBank/DDBJ databases">
        <authorList>
            <person name="Weinstock G."/>
            <person name="Sodergren E."/>
            <person name="Clifton S."/>
            <person name="Fulton L."/>
            <person name="Fulton B."/>
            <person name="Courtney L."/>
            <person name="Fronick C."/>
            <person name="Harrison M."/>
            <person name="Strong C."/>
            <person name="Farmer C."/>
            <person name="Delahaunty K."/>
            <person name="Markovic C."/>
            <person name="Hall O."/>
            <person name="Minx P."/>
            <person name="Tomlinson C."/>
            <person name="Mitreva M."/>
            <person name="Hou S."/>
            <person name="Chen J."/>
            <person name="Wollam A."/>
            <person name="Pepin K.H."/>
            <person name="Johnson M."/>
            <person name="Bhonagiri V."/>
            <person name="Zhang X."/>
            <person name="Suruliraj S."/>
            <person name="Warren W."/>
            <person name="Chinwalla A."/>
            <person name="Mardis E.R."/>
            <person name="Wilson R.K."/>
        </authorList>
    </citation>
    <scope>NUCLEOTIDE SEQUENCE [LARGE SCALE GENOMIC DNA]</scope>
    <source>
        <strain evidence="4 5">F0439</strain>
    </source>
</reference>
<dbReference type="RefSeq" id="WP_008213737.1">
    <property type="nucleotide sequence ID" value="NZ_JH415034.1"/>
</dbReference>
<feature type="region of interest" description="Disordered" evidence="1">
    <location>
        <begin position="498"/>
        <end position="534"/>
    </location>
</feature>
<evidence type="ECO:0008006" key="6">
    <source>
        <dbReference type="Google" id="ProtNLM"/>
    </source>
</evidence>
<proteinExistence type="predicted"/>
<gene>
    <name evidence="4" type="ORF">HMPREF9103_02074</name>
</gene>
<feature type="compositionally biased region" description="Basic and acidic residues" evidence="1">
    <location>
        <begin position="511"/>
        <end position="520"/>
    </location>
</feature>
<evidence type="ECO:0000313" key="5">
    <source>
        <dbReference type="Proteomes" id="UP000004625"/>
    </source>
</evidence>
<dbReference type="Pfam" id="PF13208">
    <property type="entry name" value="TerB_N"/>
    <property type="match status" value="1"/>
</dbReference>
<dbReference type="STRING" id="797515.HMPREF9103_02074"/>
<accession>G9ZQR6</accession>
<evidence type="ECO:0000259" key="2">
    <source>
        <dbReference type="Pfam" id="PF13208"/>
    </source>
</evidence>
<sequence>MNWQELTDLVSNHYGLKFVLSGEASQHIEVLIHPVLRRPFVIASRDEPVHLDIYCGSLRPLIQDLPAFSAPKFTTNQQWVGTSLKSIDQITLQKVLNYSLKHFSADQQHAPQEQMIYLPPDNESDTPYHAQQIQLPIGSKAHSETQKKPHVPSQIEKMVHAYDYTVPSSEIVAYNFYHQGKMMADYEDHYDATYELKRYFPVYHELTVHQLRTYFTWRTQLRQGHSPVTSISYAYLYIYELLNNIGVASPDEGYEKLIQFRDKCAPSYHSRMRDLLDLWLCDYVLYYELDQQKARTVFAKRLTADQDYQILLHPSDDSPEQLLTVFKNHSTYLKSCLLLKKSPKQFAELLKVVWQQILDLRQTSQFDYFNQAIATRVSTSHTYFRSAVFYFQKPPRLKTYQIDGDHIYHLGARTYSSNIYYPVKHQAKKLNTLLPEIDRLARKAFHLGHPLKPRQLNSTVQQAILTGIKTYQQIQDEKHRPRVTLNLDSLDQIRTDASLTRESLLTEEEKEAPTEPKEEPVPQPSPEPAPAGSQSLLNADETMLVVALLKSQPWQQYLKDHHLMVSILVDQINEKLFDEIGDTVIEFNDDNQPVIVEDYRQDLEQLFL</sequence>
<evidence type="ECO:0000313" key="4">
    <source>
        <dbReference type="EMBL" id="EHL97129.1"/>
    </source>
</evidence>
<feature type="domain" description="TerB-C" evidence="3">
    <location>
        <begin position="469"/>
        <end position="604"/>
    </location>
</feature>
<dbReference type="AlphaFoldDB" id="G9ZQR6"/>
<dbReference type="eggNOG" id="ENOG502ZCFF">
    <property type="taxonomic scope" value="Bacteria"/>
</dbReference>
<organism evidence="4 5">
    <name type="scientific">Lentilactobacillus parafarraginis F0439</name>
    <dbReference type="NCBI Taxonomy" id="797515"/>
    <lineage>
        <taxon>Bacteria</taxon>
        <taxon>Bacillati</taxon>
        <taxon>Bacillota</taxon>
        <taxon>Bacilli</taxon>
        <taxon>Lactobacillales</taxon>
        <taxon>Lactobacillaceae</taxon>
        <taxon>Lentilactobacillus</taxon>
    </lineage>
</organism>
<feature type="domain" description="TerB N-terminal" evidence="2">
    <location>
        <begin position="144"/>
        <end position="356"/>
    </location>
</feature>
<dbReference type="PATRIC" id="fig|797515.3.peg.1882"/>